<dbReference type="CDD" id="cd00063">
    <property type="entry name" value="FN3"/>
    <property type="match status" value="1"/>
</dbReference>
<accession>A0ABT4B4G0</accession>
<protein>
    <submittedName>
        <fullName evidence="4">Fibronectin type III domain-containing protein</fullName>
    </submittedName>
</protein>
<feature type="domain" description="Fibronectin type-III" evidence="3">
    <location>
        <begin position="737"/>
        <end position="825"/>
    </location>
</feature>
<evidence type="ECO:0000256" key="1">
    <source>
        <dbReference type="ARBA" id="ARBA00023295"/>
    </source>
</evidence>
<dbReference type="InterPro" id="IPR013783">
    <property type="entry name" value="Ig-like_fold"/>
</dbReference>
<keyword evidence="2" id="KW-0624">Polysaccharide degradation</keyword>
<keyword evidence="2" id="KW-0119">Carbohydrate metabolism</keyword>
<organism evidence="4 5">
    <name type="scientific">Paractinoplanes pyxinae</name>
    <dbReference type="NCBI Taxonomy" id="2997416"/>
    <lineage>
        <taxon>Bacteria</taxon>
        <taxon>Bacillati</taxon>
        <taxon>Actinomycetota</taxon>
        <taxon>Actinomycetes</taxon>
        <taxon>Micromonosporales</taxon>
        <taxon>Micromonosporaceae</taxon>
        <taxon>Paractinoplanes</taxon>
    </lineage>
</organism>
<dbReference type="Proteomes" id="UP001151002">
    <property type="component" value="Unassembled WGS sequence"/>
</dbReference>
<name>A0ABT4B4G0_9ACTN</name>
<reference evidence="4" key="1">
    <citation type="submission" date="2022-11" db="EMBL/GenBank/DDBJ databases">
        <authorList>
            <person name="Somphong A."/>
            <person name="Phongsopitanun W."/>
        </authorList>
    </citation>
    <scope>NUCLEOTIDE SEQUENCE</scope>
    <source>
        <strain evidence="4">Pm04-4</strain>
    </source>
</reference>
<dbReference type="SUPFAM" id="SSF49265">
    <property type="entry name" value="Fibronectin type III"/>
    <property type="match status" value="1"/>
</dbReference>
<dbReference type="Pfam" id="PF00041">
    <property type="entry name" value="fn3"/>
    <property type="match status" value="1"/>
</dbReference>
<keyword evidence="1" id="KW-0326">Glycosidase</keyword>
<dbReference type="InterPro" id="IPR046540">
    <property type="entry name" value="DMFA2_C"/>
</dbReference>
<dbReference type="PROSITE" id="PS50853">
    <property type="entry name" value="FN3"/>
    <property type="match status" value="1"/>
</dbReference>
<evidence type="ECO:0000313" key="5">
    <source>
        <dbReference type="Proteomes" id="UP001151002"/>
    </source>
</evidence>
<keyword evidence="1" id="KW-0378">Hydrolase</keyword>
<keyword evidence="5" id="KW-1185">Reference proteome</keyword>
<dbReference type="InterPro" id="IPR036116">
    <property type="entry name" value="FN3_sf"/>
</dbReference>
<dbReference type="RefSeq" id="WP_267565764.1">
    <property type="nucleotide sequence ID" value="NZ_JAPNTZ010000009.1"/>
</dbReference>
<proteinExistence type="predicted"/>
<gene>
    <name evidence="4" type="ORF">OWR29_25550</name>
</gene>
<dbReference type="InterPro" id="IPR003961">
    <property type="entry name" value="FN3_dom"/>
</dbReference>
<dbReference type="SMART" id="SM00060">
    <property type="entry name" value="FN3"/>
    <property type="match status" value="1"/>
</dbReference>
<evidence type="ECO:0000259" key="3">
    <source>
        <dbReference type="PROSITE" id="PS50853"/>
    </source>
</evidence>
<evidence type="ECO:0000313" key="4">
    <source>
        <dbReference type="EMBL" id="MCY1141378.1"/>
    </source>
</evidence>
<sequence length="953" mass="98646">MARDWKTTYAASAAAAQHQGTFTSPAVAGHGLVAIAAAPATVAPPNTWTEVADALGTGELDGAVLVAAGGEASILWDRAPASSTAPRTLAGWIESRNDIGPAVGTPINYNSAVAVGGALDFGSIAVPEDGCRIYVALSQVDPPSAWTPAWTGASAEDTFTAPGVGFEPVRLAVASVAAPTAGSYPISVSGLPSSGNPFQAIIMVLGPAGEIEEPPPAAETVIEAENRLAGTASGTWDITGAGSTTIQGYATAMSVARGSTLSVKVHSPAASWTGKVYRLGYYGGAGAREIDSISGPQTTQPDGTVDPTTLMASCANWSVNGSWNVPADATPGVYLIKIQRSDNAALASHIGPFVVRNPARKAPIVVKLSDSTWQAYNHVGATASNVLAGRNLYGIGTASEFTFNIGARAKAVSYDRPFVTRQFIPQTWYFNAEYPLHRFLERLGYDVDYVTCGDVENDPSLLLGRDLVVSAGHDEYWSPGMVTAAQASRDHGSTPASWLWLSGNEVFWRINWANGLRSFNCWKDSHDGALNSTGVYGGTWQDTRGFNPDRRPAALLNGQRFRLNGIPPSYALGANAAHAGMPIWRNTAVAALTGSQTWTSPGWLVGFEADEPADTNPAEHPAGLLRLSQITHNVAGLLADDNGAVYTGSGSYTHAITAFPSAGGAVVHFGTVQLAWALDDTHDRHPGGSLVSPALQQAVCNVIADLGQVPPEHPFPDTLVLPSPVSLSTYGFPETTPPNAPSGLQATPGQTQIALAWTASTDNVGVTGYNLYRNGTLVATGITATTYTFTGLTAGTSYTLGVRAKDAADNQSTLATITASTTNESDVVPGAYATIGDLNGYLGSTPANARQLLIRASRAVDRALLTAVYDPTSVAVKVALRDAVLEHIAGTRESGDLTGLGVASAPQSFTIGKLSVQRGSSASSVPTTGGLVDQAYAILQAAGLTGHGPAVIG</sequence>
<dbReference type="EMBL" id="JAPNTZ010000009">
    <property type="protein sequence ID" value="MCY1141378.1"/>
    <property type="molecule type" value="Genomic_DNA"/>
</dbReference>
<dbReference type="Pfam" id="PF20254">
    <property type="entry name" value="DMFA2_C"/>
    <property type="match status" value="1"/>
</dbReference>
<evidence type="ECO:0000256" key="2">
    <source>
        <dbReference type="ARBA" id="ARBA00023326"/>
    </source>
</evidence>
<comment type="caution">
    <text evidence="4">The sequence shown here is derived from an EMBL/GenBank/DDBJ whole genome shotgun (WGS) entry which is preliminary data.</text>
</comment>
<dbReference type="Gene3D" id="2.60.40.10">
    <property type="entry name" value="Immunoglobulins"/>
    <property type="match status" value="1"/>
</dbReference>